<dbReference type="EMBL" id="JABBFW010000004">
    <property type="protein sequence ID" value="NML14882.1"/>
    <property type="molecule type" value="Genomic_DNA"/>
</dbReference>
<dbReference type="AlphaFoldDB" id="A0A848F663"/>
<proteinExistence type="predicted"/>
<dbReference type="Gene3D" id="2.40.10.220">
    <property type="entry name" value="predicted glycosyltransferase like domains"/>
    <property type="match status" value="1"/>
</dbReference>
<keyword evidence="3" id="KW-0282">Flagellum</keyword>
<evidence type="ECO:0000313" key="3">
    <source>
        <dbReference type="EMBL" id="NML14882.1"/>
    </source>
</evidence>
<feature type="domain" description="PilZ" evidence="1">
    <location>
        <begin position="124"/>
        <end position="233"/>
    </location>
</feature>
<keyword evidence="4" id="KW-1185">Reference proteome</keyword>
<evidence type="ECO:0000259" key="1">
    <source>
        <dbReference type="Pfam" id="PF07238"/>
    </source>
</evidence>
<comment type="caution">
    <text evidence="3">The sequence shown here is derived from an EMBL/GenBank/DDBJ whole genome shotgun (WGS) entry which is preliminary data.</text>
</comment>
<sequence length="242" mass="25726">MDTSVSPAPPPEAAEVLHVDTAPDIAALLRRLIDEAVPLHLSSPEGGLTTTRLLGCDAERRRIGFAADAAVAQLQPLLAAPQALASGFLDGMQLQFGLDHLLLVHGTAGCTLQAALPTQVLRINRRRNRRVRPAGAPTAYLPDPAHPDAARVLQVLDLSLGGCALRLPYDQPPLHPGEVFAQALLELDCHTRLALTLEVLHVTCMSADSAGLRLGCRFVDPPAATAQALQAYLWRVQGQHAG</sequence>
<reference evidence="3 4" key="1">
    <citation type="submission" date="2020-04" db="EMBL/GenBank/DDBJ databases">
        <title>Azohydromonas sp. isolated from soil.</title>
        <authorList>
            <person name="Dahal R.H."/>
        </authorList>
    </citation>
    <scope>NUCLEOTIDE SEQUENCE [LARGE SCALE GENOMIC DNA]</scope>
    <source>
        <strain evidence="3 4">G-1-1-14</strain>
    </source>
</reference>
<dbReference type="Proteomes" id="UP000574067">
    <property type="component" value="Unassembled WGS sequence"/>
</dbReference>
<dbReference type="Pfam" id="PF07238">
    <property type="entry name" value="PilZ"/>
    <property type="match status" value="1"/>
</dbReference>
<protein>
    <submittedName>
        <fullName evidence="3">Flagellar brake protein</fullName>
    </submittedName>
</protein>
<keyword evidence="3" id="KW-0969">Cilium</keyword>
<dbReference type="RefSeq" id="WP_169159791.1">
    <property type="nucleotide sequence ID" value="NZ_JABBFW010000004.1"/>
</dbReference>
<accession>A0A848F663</accession>
<dbReference type="InterPro" id="IPR009926">
    <property type="entry name" value="T3SS_YcgR_PilZN"/>
</dbReference>
<evidence type="ECO:0000259" key="2">
    <source>
        <dbReference type="Pfam" id="PF07317"/>
    </source>
</evidence>
<keyword evidence="3" id="KW-0966">Cell projection</keyword>
<evidence type="ECO:0000313" key="4">
    <source>
        <dbReference type="Proteomes" id="UP000574067"/>
    </source>
</evidence>
<feature type="domain" description="Type III secretion system flagellar brake protein YcgR PilZN" evidence="2">
    <location>
        <begin position="23"/>
        <end position="122"/>
    </location>
</feature>
<dbReference type="InterPro" id="IPR009875">
    <property type="entry name" value="PilZ_domain"/>
</dbReference>
<gene>
    <name evidence="3" type="ORF">HHL10_07825</name>
</gene>
<name>A0A848F663_9BURK</name>
<dbReference type="GO" id="GO:0035438">
    <property type="term" value="F:cyclic-di-GMP binding"/>
    <property type="evidence" value="ECO:0007669"/>
    <property type="project" value="InterPro"/>
</dbReference>
<organism evidence="3 4">
    <name type="scientific">Azohydromonas caseinilytica</name>
    <dbReference type="NCBI Taxonomy" id="2728836"/>
    <lineage>
        <taxon>Bacteria</taxon>
        <taxon>Pseudomonadati</taxon>
        <taxon>Pseudomonadota</taxon>
        <taxon>Betaproteobacteria</taxon>
        <taxon>Burkholderiales</taxon>
        <taxon>Sphaerotilaceae</taxon>
        <taxon>Azohydromonas</taxon>
    </lineage>
</organism>
<dbReference type="Pfam" id="PF07317">
    <property type="entry name" value="PilZN"/>
    <property type="match status" value="1"/>
</dbReference>